<dbReference type="Proteomes" id="UP000321822">
    <property type="component" value="Unassembled WGS sequence"/>
</dbReference>
<dbReference type="AlphaFoldDB" id="A0A5C6QMA3"/>
<dbReference type="Gene3D" id="1.10.443.10">
    <property type="entry name" value="Intergrase catalytic core"/>
    <property type="match status" value="1"/>
</dbReference>
<organism evidence="2 3">
    <name type="scientific">Colwellia demingiae</name>
    <dbReference type="NCBI Taxonomy" id="89401"/>
    <lineage>
        <taxon>Bacteria</taxon>
        <taxon>Pseudomonadati</taxon>
        <taxon>Pseudomonadota</taxon>
        <taxon>Gammaproteobacteria</taxon>
        <taxon>Alteromonadales</taxon>
        <taxon>Colwelliaceae</taxon>
        <taxon>Colwellia</taxon>
    </lineage>
</organism>
<evidence type="ECO:0000256" key="1">
    <source>
        <dbReference type="ARBA" id="ARBA00023172"/>
    </source>
</evidence>
<keyword evidence="3" id="KW-1185">Reference proteome</keyword>
<keyword evidence="1" id="KW-0233">DNA recombination</keyword>
<dbReference type="InterPro" id="IPR011010">
    <property type="entry name" value="DNA_brk_join_enz"/>
</dbReference>
<gene>
    <name evidence="2" type="ORF">ESZ36_08185</name>
</gene>
<dbReference type="EMBL" id="VOLT01000003">
    <property type="protein sequence ID" value="TWX69901.1"/>
    <property type="molecule type" value="Genomic_DNA"/>
</dbReference>
<proteinExistence type="predicted"/>
<dbReference type="OrthoDB" id="5837042at2"/>
<comment type="caution">
    <text evidence="2">The sequence shown here is derived from an EMBL/GenBank/DDBJ whole genome shotgun (WGS) entry which is preliminary data.</text>
</comment>
<evidence type="ECO:0000313" key="3">
    <source>
        <dbReference type="Proteomes" id="UP000321822"/>
    </source>
</evidence>
<name>A0A5C6QMA3_9GAMM</name>
<protein>
    <submittedName>
        <fullName evidence="2">Site-specific integrase</fullName>
    </submittedName>
</protein>
<dbReference type="RefSeq" id="WP_146786080.1">
    <property type="nucleotide sequence ID" value="NZ_VOLT01000003.1"/>
</dbReference>
<dbReference type="GO" id="GO:0003677">
    <property type="term" value="F:DNA binding"/>
    <property type="evidence" value="ECO:0007669"/>
    <property type="project" value="InterPro"/>
</dbReference>
<dbReference type="InterPro" id="IPR013762">
    <property type="entry name" value="Integrase-like_cat_sf"/>
</dbReference>
<sequence>MNINLMQTNIAPLGHDNDSPKLINKLTDDVFKITDNISGEVKDLDVALPDANKSWRIWGRQMLINACGGYVSPNTQALSARYSMVTSDLIKIKKLTAWATKHYPGRPLTQWGESECAFFVNAFAFNEIEETGRHDRFKVQELFAFKTIDKTLTFLKNTGTYYRKGLLNDGLLVSLPKDFTQTVLKQQLIDMGVDYVAWLKGGSYARFPLEISMLLLSEAIEILRRPSTHLLQAYFRTQRGEFKLHAQEVVFNGVKGAEPRLKQYLKGEVLSKRQMWGKNKDLNNTIPHFVSKVEEEYAKLQGLDKPLPFSDIFTLKGNKHVSELCVEVYDACLIVFLCLTGIRVHEISNLEADDYDIKADGTWMFRTNINKTHFGCSEMRSMSGLVAEAAMILNDLSYVTKRGHTDEASTHLFGQYFKAAHFDTAPSDIKARRLGIGTSSMRQRIQIFYETLIKKHGEHLRQICEGINAHGFRHCFAEFAIRRFDGDVLEAIRQHFRHRVGSAFTTDYTDGKGFADISQGAERRYIKELLHRMVGEDASDFTGAMALHVRREVNKMAFRNPDELDEFLNDLSNDFDSLTPHEFGFCLVLTETRHLSKCLDKKTGVPNLLEGCFELCSGCHHSFRSKKSNHDSVLRNVLSHEDFLDRFPLKNSQHFKVSERLVERGNKILDEME</sequence>
<dbReference type="SUPFAM" id="SSF56349">
    <property type="entry name" value="DNA breaking-rejoining enzymes"/>
    <property type="match status" value="1"/>
</dbReference>
<dbReference type="GO" id="GO:0006310">
    <property type="term" value="P:DNA recombination"/>
    <property type="evidence" value="ECO:0007669"/>
    <property type="project" value="UniProtKB-KW"/>
</dbReference>
<evidence type="ECO:0000313" key="2">
    <source>
        <dbReference type="EMBL" id="TWX69901.1"/>
    </source>
</evidence>
<reference evidence="2 3" key="1">
    <citation type="submission" date="2019-07" db="EMBL/GenBank/DDBJ databases">
        <title>Genomes of sea-ice associated Colwellia species.</title>
        <authorList>
            <person name="Bowman J.P."/>
        </authorList>
    </citation>
    <scope>NUCLEOTIDE SEQUENCE [LARGE SCALE GENOMIC DNA]</scope>
    <source>
        <strain evidence="2 3">ACAM 459</strain>
    </source>
</reference>
<accession>A0A5C6QMA3</accession>
<dbReference type="GO" id="GO:0015074">
    <property type="term" value="P:DNA integration"/>
    <property type="evidence" value="ECO:0007669"/>
    <property type="project" value="InterPro"/>
</dbReference>